<name>A0AAW5IDZ3_9BACT</name>
<accession>A0AAW5IDZ3</accession>
<reference evidence="1" key="1">
    <citation type="submission" date="2022-07" db="EMBL/GenBank/DDBJ databases">
        <title>Prevotella copri.</title>
        <authorList>
            <person name="Yang C."/>
        </authorList>
    </citation>
    <scope>NUCLEOTIDE SEQUENCE</scope>
    <source>
        <strain evidence="1">HF2107</strain>
    </source>
</reference>
<evidence type="ECO:0000313" key="1">
    <source>
        <dbReference type="EMBL" id="MCP9563053.1"/>
    </source>
</evidence>
<evidence type="ECO:0000313" key="2">
    <source>
        <dbReference type="Proteomes" id="UP001205531"/>
    </source>
</evidence>
<dbReference type="RefSeq" id="WP_254949820.1">
    <property type="nucleotide sequence ID" value="NZ_JANDWY010000001.1"/>
</dbReference>
<sequence length="57" mass="6553">MKYLDRPDGGKVLNKAKTAYDVLGIPERIQWTESKKYLPIPQDEIEAAKGTLKQNEY</sequence>
<organism evidence="1 2">
    <name type="scientific">Segatella copri</name>
    <dbReference type="NCBI Taxonomy" id="165179"/>
    <lineage>
        <taxon>Bacteria</taxon>
        <taxon>Pseudomonadati</taxon>
        <taxon>Bacteroidota</taxon>
        <taxon>Bacteroidia</taxon>
        <taxon>Bacteroidales</taxon>
        <taxon>Prevotellaceae</taxon>
        <taxon>Segatella</taxon>
    </lineage>
</organism>
<comment type="caution">
    <text evidence="1">The sequence shown here is derived from an EMBL/GenBank/DDBJ whole genome shotgun (WGS) entry which is preliminary data.</text>
</comment>
<proteinExistence type="predicted"/>
<dbReference type="EMBL" id="JANDWZ010000001">
    <property type="protein sequence ID" value="MCP9563053.1"/>
    <property type="molecule type" value="Genomic_DNA"/>
</dbReference>
<protein>
    <submittedName>
        <fullName evidence="1">RagB/SusD family nutrient uptake outer membrane protein</fullName>
    </submittedName>
</protein>
<dbReference type="Proteomes" id="UP001205531">
    <property type="component" value="Unassembled WGS sequence"/>
</dbReference>
<gene>
    <name evidence="1" type="ORF">NNC64_00480</name>
</gene>
<dbReference type="AlphaFoldDB" id="A0AAW5IDZ3"/>